<name>A0A857DBC1_MICAE</name>
<dbReference type="Proteomes" id="UP000438345">
    <property type="component" value="Plasmid p1FD4"/>
</dbReference>
<dbReference type="InterPro" id="IPR002716">
    <property type="entry name" value="PIN_dom"/>
</dbReference>
<proteinExistence type="predicted"/>
<organism evidence="2 3">
    <name type="scientific">Microcystis aeruginosa FD4</name>
    <dbReference type="NCBI Taxonomy" id="2686288"/>
    <lineage>
        <taxon>Bacteria</taxon>
        <taxon>Bacillati</taxon>
        <taxon>Cyanobacteriota</taxon>
        <taxon>Cyanophyceae</taxon>
        <taxon>Oscillatoriophycideae</taxon>
        <taxon>Chroococcales</taxon>
        <taxon>Microcystaceae</taxon>
        <taxon>Microcystis</taxon>
    </lineage>
</organism>
<geneLocation type="plasmid" evidence="3">
    <name>p1fd4</name>
</geneLocation>
<evidence type="ECO:0000313" key="2">
    <source>
        <dbReference type="EMBL" id="QGZ92927.1"/>
    </source>
</evidence>
<dbReference type="EMBL" id="CP046974">
    <property type="protein sequence ID" value="QGZ92927.1"/>
    <property type="molecule type" value="Genomic_DNA"/>
</dbReference>
<accession>A0A857DBC1</accession>
<sequence>MNKTNLTQELGQLQLEAILRLIDSKIITLPLSFYQELKAEAKKGISRDFNDWETVALALPDAIWTEDYDFFRCECPTWITQTILIQINRTLAN</sequence>
<protein>
    <recommendedName>
        <fullName evidence="1">PIN domain-containing protein</fullName>
    </recommendedName>
</protein>
<keyword evidence="2" id="KW-0614">Plasmid</keyword>
<dbReference type="Pfam" id="PF10130">
    <property type="entry name" value="PIN_2"/>
    <property type="match status" value="1"/>
</dbReference>
<evidence type="ECO:0000259" key="1">
    <source>
        <dbReference type="Pfam" id="PF10130"/>
    </source>
</evidence>
<feature type="domain" description="PIN" evidence="1">
    <location>
        <begin position="12"/>
        <end position="86"/>
    </location>
</feature>
<reference evidence="2 3" key="1">
    <citation type="submission" date="2019-12" db="EMBL/GenBank/DDBJ databases">
        <title>Complete genome sequence of Microcystis aeruginosa strain FD4.</title>
        <authorList>
            <person name="Urakawa H."/>
        </authorList>
    </citation>
    <scope>NUCLEOTIDE SEQUENCE [LARGE SCALE GENOMIC DNA]</scope>
    <source>
        <strain evidence="2 3">FD4</strain>
        <plasmid evidence="3">p1fd4</plasmid>
    </source>
</reference>
<evidence type="ECO:0000313" key="3">
    <source>
        <dbReference type="Proteomes" id="UP000438345"/>
    </source>
</evidence>
<dbReference type="AlphaFoldDB" id="A0A857DBC1"/>
<gene>
    <name evidence="2" type="ORF">GQR42_27205</name>
</gene>